<gene>
    <name evidence="1" type="ORF">HNP46_000532</name>
</gene>
<organism evidence="1 2">
    <name type="scientific">Pseudomonas nitroreducens</name>
    <dbReference type="NCBI Taxonomy" id="46680"/>
    <lineage>
        <taxon>Bacteria</taxon>
        <taxon>Pseudomonadati</taxon>
        <taxon>Pseudomonadota</taxon>
        <taxon>Gammaproteobacteria</taxon>
        <taxon>Pseudomonadales</taxon>
        <taxon>Pseudomonadaceae</taxon>
        <taxon>Pseudomonas</taxon>
    </lineage>
</organism>
<reference evidence="1 2" key="1">
    <citation type="submission" date="2020-08" db="EMBL/GenBank/DDBJ databases">
        <title>Functional genomics of gut bacteria from endangered species of beetles.</title>
        <authorList>
            <person name="Carlos-Shanley C."/>
        </authorList>
    </citation>
    <scope>NUCLEOTIDE SEQUENCE [LARGE SCALE GENOMIC DNA]</scope>
    <source>
        <strain evidence="1 2">S00179</strain>
    </source>
</reference>
<sequence>MSQNKIEIAEELPHYEVEQDDAPIRPSTAGIAGLAASALDQAEKGIRRGFREAHRLTRVQVPQRAGNMAEVYHTASYNIDATAKGISARAQMTFDLPGGHWKRSPKDVLITTRKGTFSAQLKQTTSPSTATVVRSMADPKYSGVDIIVGPADIMPKARRYSEGRLKTPSKASSPKVTEQGHRQILEKGVDRMSVGGASSEPISSAEAIRMAEDPAALAKKLRGQAVKEGAKIAGAAAVIGGIAGAATSKEKTLKGKAKDALKSAGVAGGGAAASVLLAQGLKAAGQRVNLLRPLAKGNAATLMVDMGITILHQGYKYGKGDVTFAEVADACAEKGASIGGSVGGTVLASVGIGMVSAPGAVVLGTVIVGSTVGGYVAPKAYRATKKLLGKLFGAEEKPLSAVRRRPKPAI</sequence>
<evidence type="ECO:0000313" key="1">
    <source>
        <dbReference type="EMBL" id="MBB4861721.1"/>
    </source>
</evidence>
<name>A0A7W7KFW7_PSENT</name>
<proteinExistence type="predicted"/>
<dbReference type="RefSeq" id="WP_184585971.1">
    <property type="nucleotide sequence ID" value="NZ_JACHLI010000001.1"/>
</dbReference>
<dbReference type="EMBL" id="JACHLI010000001">
    <property type="protein sequence ID" value="MBB4861721.1"/>
    <property type="molecule type" value="Genomic_DNA"/>
</dbReference>
<accession>A0A7W7KFW7</accession>
<protein>
    <submittedName>
        <fullName evidence="1">Uncharacterized protein</fullName>
    </submittedName>
</protein>
<dbReference type="Proteomes" id="UP000566995">
    <property type="component" value="Unassembled WGS sequence"/>
</dbReference>
<comment type="caution">
    <text evidence="1">The sequence shown here is derived from an EMBL/GenBank/DDBJ whole genome shotgun (WGS) entry which is preliminary data.</text>
</comment>
<evidence type="ECO:0000313" key="2">
    <source>
        <dbReference type="Proteomes" id="UP000566995"/>
    </source>
</evidence>
<dbReference type="AlphaFoldDB" id="A0A7W7KFW7"/>